<comment type="caution">
    <text evidence="1">The sequence shown here is derived from an EMBL/GenBank/DDBJ whole genome shotgun (WGS) entry which is preliminary data.</text>
</comment>
<dbReference type="InterPro" id="IPR023811">
    <property type="entry name" value="CHP04076"/>
</dbReference>
<reference evidence="1 2" key="1">
    <citation type="journal article" date="2018" name="Elife">
        <title>Discovery and characterization of a prevalent human gut bacterial enzyme sufficient for the inactivation of a family of plant toxins.</title>
        <authorList>
            <person name="Koppel N."/>
            <person name="Bisanz J.E."/>
            <person name="Pandelia M.E."/>
            <person name="Turnbaugh P.J."/>
            <person name="Balskus E.P."/>
        </authorList>
    </citation>
    <scope>NUCLEOTIDE SEQUENCE [LARGE SCALE GENOMIC DNA]</scope>
    <source>
        <strain evidence="2">anaerobia AP69FAA</strain>
    </source>
</reference>
<proteinExistence type="predicted"/>
<protein>
    <submittedName>
        <fullName evidence="1">TIGR04076 family protein</fullName>
    </submittedName>
</protein>
<dbReference type="EMBL" id="PPTP01000001">
    <property type="protein sequence ID" value="RDB57373.1"/>
    <property type="molecule type" value="Genomic_DNA"/>
</dbReference>
<accession>A0A369LCL1</accession>
<evidence type="ECO:0000313" key="2">
    <source>
        <dbReference type="Proteomes" id="UP000253792"/>
    </source>
</evidence>
<keyword evidence="2" id="KW-1185">Reference proteome</keyword>
<dbReference type="Proteomes" id="UP000253792">
    <property type="component" value="Unassembled WGS sequence"/>
</dbReference>
<dbReference type="NCBIfam" id="TIGR04076">
    <property type="entry name" value="TIGR04076 family protein"/>
    <property type="match status" value="1"/>
</dbReference>
<organism evidence="1 2">
    <name type="scientific">Senegalimassilia anaerobia</name>
    <dbReference type="NCBI Taxonomy" id="1473216"/>
    <lineage>
        <taxon>Bacteria</taxon>
        <taxon>Bacillati</taxon>
        <taxon>Actinomycetota</taxon>
        <taxon>Coriobacteriia</taxon>
        <taxon>Coriobacteriales</taxon>
        <taxon>Coriobacteriaceae</taxon>
        <taxon>Senegalimassilia</taxon>
    </lineage>
</organism>
<name>A0A369LCL1_9ACTN</name>
<dbReference type="RefSeq" id="WP_114619902.1">
    <property type="nucleotide sequence ID" value="NZ_DBFBEK010000009.1"/>
</dbReference>
<sequence length="134" mass="15195">MKHQVKMTVIDKKLFPELQERYCADKQAGACPCYNVGDEFLFERDGDKDHFWQGGLGTLTRTDADPDTVAGGPRRPHCSEAWDAVSRYIYAGLQGGSIMRGWMERENEMVCCCNDGTRPVIFKLERIDTPEEGE</sequence>
<gene>
    <name evidence="1" type="ORF">C1880_00660</name>
</gene>
<evidence type="ECO:0000313" key="1">
    <source>
        <dbReference type="EMBL" id="RDB57373.1"/>
    </source>
</evidence>
<dbReference type="OrthoDB" id="5432414at2"/>
<dbReference type="AlphaFoldDB" id="A0A369LCL1"/>